<evidence type="ECO:0000256" key="4">
    <source>
        <dbReference type="ARBA" id="ARBA00022496"/>
    </source>
</evidence>
<dbReference type="InterPro" id="IPR039426">
    <property type="entry name" value="TonB-dep_rcpt-like"/>
</dbReference>
<evidence type="ECO:0000259" key="14">
    <source>
        <dbReference type="Pfam" id="PF00593"/>
    </source>
</evidence>
<dbReference type="OrthoDB" id="7313036at2"/>
<dbReference type="PROSITE" id="PS52016">
    <property type="entry name" value="TONB_DEPENDENT_REC_3"/>
    <property type="match status" value="1"/>
</dbReference>
<evidence type="ECO:0000256" key="10">
    <source>
        <dbReference type="ARBA" id="ARBA00023237"/>
    </source>
</evidence>
<keyword evidence="13" id="KW-0732">Signal</keyword>
<evidence type="ECO:0000259" key="15">
    <source>
        <dbReference type="Pfam" id="PF07715"/>
    </source>
</evidence>
<dbReference type="Gene3D" id="2.170.130.10">
    <property type="entry name" value="TonB-dependent receptor, plug domain"/>
    <property type="match status" value="1"/>
</dbReference>
<evidence type="ECO:0000256" key="2">
    <source>
        <dbReference type="ARBA" id="ARBA00022448"/>
    </source>
</evidence>
<keyword evidence="3 11" id="KW-1134">Transmembrane beta strand</keyword>
<dbReference type="RefSeq" id="WP_062143666.1">
    <property type="nucleotide sequence ID" value="NZ_CP013002.1"/>
</dbReference>
<reference evidence="16 17" key="1">
    <citation type="submission" date="2015-10" db="EMBL/GenBank/DDBJ databases">
        <title>Conservation of the essential genome among Caulobacter and Brevundimonas species.</title>
        <authorList>
            <person name="Scott D."/>
            <person name="Ely B."/>
        </authorList>
    </citation>
    <scope>NUCLEOTIDE SEQUENCE [LARGE SCALE GENOMIC DNA]</scope>
    <source>
        <strain evidence="16 17">CB4</strain>
    </source>
</reference>
<keyword evidence="9 11" id="KW-0472">Membrane</keyword>
<dbReference type="EMBL" id="CP013002">
    <property type="protein sequence ID" value="ALL12278.1"/>
    <property type="molecule type" value="Genomic_DNA"/>
</dbReference>
<dbReference type="Proteomes" id="UP000056905">
    <property type="component" value="Chromosome"/>
</dbReference>
<dbReference type="PANTHER" id="PTHR32552:SF81">
    <property type="entry name" value="TONB-DEPENDENT OUTER MEMBRANE RECEPTOR"/>
    <property type="match status" value="1"/>
</dbReference>
<comment type="similarity">
    <text evidence="11 12">Belongs to the TonB-dependent receptor family.</text>
</comment>
<accession>A0A0P0NWB0</accession>
<dbReference type="PANTHER" id="PTHR32552">
    <property type="entry name" value="FERRICHROME IRON RECEPTOR-RELATED"/>
    <property type="match status" value="1"/>
</dbReference>
<evidence type="ECO:0000256" key="13">
    <source>
        <dbReference type="SAM" id="SignalP"/>
    </source>
</evidence>
<dbReference type="InterPro" id="IPR000531">
    <property type="entry name" value="Beta-barrel_TonB"/>
</dbReference>
<keyword evidence="16" id="KW-0675">Receptor</keyword>
<keyword evidence="7" id="KW-0406">Ion transport</keyword>
<dbReference type="InterPro" id="IPR037066">
    <property type="entry name" value="Plug_dom_sf"/>
</dbReference>
<dbReference type="STRING" id="69395.AQ619_02260"/>
<evidence type="ECO:0000256" key="12">
    <source>
        <dbReference type="RuleBase" id="RU003357"/>
    </source>
</evidence>
<sequence length="783" mass="83905">MRAIHTTLLMSATSVLALSLASMAVAADVDAPADAAQVEQVVVTAQKREQKAMDVPVSLTAYSGSTLEMLGVQEFEELSLFVPGFEVQNQSPNNPGFVMRGITSDSGEATNEPRVSVYQDGVSISKSRGSYVELFDLERVEVAKGPQSTLYGRGALIGAVNIIQAKARPGYAASARFEGGNFGYLMAEGMFNAPVTDTLSIRIAGRIKHRDGYVKNLLVGEDFNSTQTTALRVALNWRPTERFDADLLVNYQSDSPSGTSFKSLTYLPTDPATGAVLGDLGRNSGAALATVAGFENDQKLGLERDVFSVTGLARYKINDALSLASTTAFRRFAGEEIFDADGFSLPLFTFAEDAQGKSASQDLRLNYDAGGSVTAFGGLSYFWEDGSQRVPLLFNEKVFAARAGAIPGFVRPNVAGLAFINAIPSFGPLKSQHLETFTNYGKTKSYDAYGDVTWKATDKLELAAGLRYTYDDKESGYGVVLGNGGSVLGGSTPTTPRGLFVQPTTNGQAQYKSFTDNGITYRVVGRYAVSPDANLYASVATGRRPKVLSGGGPAVPGGPARFTAVPAEEVISYEIGSKVALLDRRLTLEGAVYRYDYENFQTSIRNSAGQIVTTNAGEASATGFEGQATFQVTANATVFGTYAHSEARFGNGLFKDNSFRLSPDDSFSLGANVAFDAPIGRFTITPTYTWQSEVFFDNNNDRAVLQTTGDAIQDEKQKAYGLMNLRIGYQPSKDSAIKIEAFATNLLEQDYIKDAGNTGDAFGIPTFIAGEPRFVGVALSIKR</sequence>
<evidence type="ECO:0000256" key="8">
    <source>
        <dbReference type="ARBA" id="ARBA00023077"/>
    </source>
</evidence>
<dbReference type="AlphaFoldDB" id="A0A0P0NWB0"/>
<dbReference type="Pfam" id="PF07715">
    <property type="entry name" value="Plug"/>
    <property type="match status" value="1"/>
</dbReference>
<dbReference type="KEGG" id="chq:AQ619_02260"/>
<dbReference type="SUPFAM" id="SSF56935">
    <property type="entry name" value="Porins"/>
    <property type="match status" value="1"/>
</dbReference>
<evidence type="ECO:0000313" key="17">
    <source>
        <dbReference type="Proteomes" id="UP000056905"/>
    </source>
</evidence>
<dbReference type="InterPro" id="IPR012910">
    <property type="entry name" value="Plug_dom"/>
</dbReference>
<evidence type="ECO:0000256" key="3">
    <source>
        <dbReference type="ARBA" id="ARBA00022452"/>
    </source>
</evidence>
<organism evidence="16 17">
    <name type="scientific">Caulobacter henricii</name>
    <dbReference type="NCBI Taxonomy" id="69395"/>
    <lineage>
        <taxon>Bacteria</taxon>
        <taxon>Pseudomonadati</taxon>
        <taxon>Pseudomonadota</taxon>
        <taxon>Alphaproteobacteria</taxon>
        <taxon>Caulobacterales</taxon>
        <taxon>Caulobacteraceae</taxon>
        <taxon>Caulobacter</taxon>
    </lineage>
</organism>
<keyword evidence="4" id="KW-0410">Iron transport</keyword>
<keyword evidence="8 12" id="KW-0798">TonB box</keyword>
<protein>
    <submittedName>
        <fullName evidence="16">TonB-dependent receptor</fullName>
    </submittedName>
</protein>
<evidence type="ECO:0000256" key="7">
    <source>
        <dbReference type="ARBA" id="ARBA00023065"/>
    </source>
</evidence>
<dbReference type="Pfam" id="PF00593">
    <property type="entry name" value="TonB_dep_Rec_b-barrel"/>
    <property type="match status" value="1"/>
</dbReference>
<name>A0A0P0NWB0_9CAUL</name>
<gene>
    <name evidence="16" type="ORF">AQ619_02260</name>
</gene>
<dbReference type="GO" id="GO:0006826">
    <property type="term" value="P:iron ion transport"/>
    <property type="evidence" value="ECO:0007669"/>
    <property type="project" value="UniProtKB-KW"/>
</dbReference>
<dbReference type="Gene3D" id="2.40.170.20">
    <property type="entry name" value="TonB-dependent receptor, beta-barrel domain"/>
    <property type="match status" value="1"/>
</dbReference>
<keyword evidence="6" id="KW-0408">Iron</keyword>
<comment type="subcellular location">
    <subcellularLocation>
        <location evidence="1 11">Cell outer membrane</location>
        <topology evidence="1 11">Multi-pass membrane protein</topology>
    </subcellularLocation>
</comment>
<keyword evidence="17" id="KW-1185">Reference proteome</keyword>
<dbReference type="InterPro" id="IPR036942">
    <property type="entry name" value="Beta-barrel_TonB_sf"/>
</dbReference>
<feature type="chain" id="PRO_5006052425" evidence="13">
    <location>
        <begin position="27"/>
        <end position="783"/>
    </location>
</feature>
<feature type="domain" description="TonB-dependent receptor plug" evidence="15">
    <location>
        <begin position="52"/>
        <end position="158"/>
    </location>
</feature>
<keyword evidence="5 11" id="KW-0812">Transmembrane</keyword>
<evidence type="ECO:0000313" key="16">
    <source>
        <dbReference type="EMBL" id="ALL12278.1"/>
    </source>
</evidence>
<feature type="signal peptide" evidence="13">
    <location>
        <begin position="1"/>
        <end position="26"/>
    </location>
</feature>
<evidence type="ECO:0000256" key="1">
    <source>
        <dbReference type="ARBA" id="ARBA00004571"/>
    </source>
</evidence>
<evidence type="ECO:0000256" key="9">
    <source>
        <dbReference type="ARBA" id="ARBA00023136"/>
    </source>
</evidence>
<evidence type="ECO:0000256" key="6">
    <source>
        <dbReference type="ARBA" id="ARBA00023004"/>
    </source>
</evidence>
<proteinExistence type="inferred from homology"/>
<dbReference type="GO" id="GO:0009279">
    <property type="term" value="C:cell outer membrane"/>
    <property type="evidence" value="ECO:0007669"/>
    <property type="project" value="UniProtKB-SubCell"/>
</dbReference>
<evidence type="ECO:0000256" key="11">
    <source>
        <dbReference type="PROSITE-ProRule" id="PRU01360"/>
    </source>
</evidence>
<feature type="domain" description="TonB-dependent receptor-like beta-barrel" evidence="14">
    <location>
        <begin position="254"/>
        <end position="746"/>
    </location>
</feature>
<keyword evidence="2 11" id="KW-0813">Transport</keyword>
<evidence type="ECO:0000256" key="5">
    <source>
        <dbReference type="ARBA" id="ARBA00022692"/>
    </source>
</evidence>
<keyword evidence="10 11" id="KW-0998">Cell outer membrane</keyword>